<keyword evidence="2" id="KW-1185">Reference proteome</keyword>
<dbReference type="InterPro" id="IPR039556">
    <property type="entry name" value="ICL/PEPM"/>
</dbReference>
<dbReference type="OrthoDB" id="9667at2157"/>
<evidence type="ECO:0000313" key="1">
    <source>
        <dbReference type="EMBL" id="SEH62677.1"/>
    </source>
</evidence>
<dbReference type="EMBL" id="FNWU01000015">
    <property type="protein sequence ID" value="SEH62677.1"/>
    <property type="molecule type" value="Genomic_DNA"/>
</dbReference>
<reference evidence="1 2" key="1">
    <citation type="submission" date="2016-10" db="EMBL/GenBank/DDBJ databases">
        <authorList>
            <person name="de Groot N.N."/>
        </authorList>
    </citation>
    <scope>NUCLEOTIDE SEQUENCE [LARGE SCALE GENOMIC DNA]</scope>
    <source>
        <strain evidence="1 2">IBRC-M10418</strain>
    </source>
</reference>
<dbReference type="Gene3D" id="3.20.20.60">
    <property type="entry name" value="Phosphoenolpyruvate-binding domains"/>
    <property type="match status" value="1"/>
</dbReference>
<dbReference type="PANTHER" id="PTHR42905">
    <property type="entry name" value="PHOSPHOENOLPYRUVATE CARBOXYLASE"/>
    <property type="match status" value="1"/>
</dbReference>
<dbReference type="InterPro" id="IPR040442">
    <property type="entry name" value="Pyrv_kinase-like_dom_sf"/>
</dbReference>
<dbReference type="GO" id="GO:0016833">
    <property type="term" value="F:oxo-acid-lyase activity"/>
    <property type="evidence" value="ECO:0007669"/>
    <property type="project" value="UniProtKB-ARBA"/>
</dbReference>
<dbReference type="AlphaFoldDB" id="A0A1H6JQ18"/>
<evidence type="ECO:0000313" key="2">
    <source>
        <dbReference type="Proteomes" id="UP000199215"/>
    </source>
</evidence>
<dbReference type="InterPro" id="IPR015813">
    <property type="entry name" value="Pyrv/PenolPyrv_kinase-like_dom"/>
</dbReference>
<protein>
    <submittedName>
        <fullName evidence="1">2-Methylisocitrate lyase, PEP mutase family</fullName>
    </submittedName>
</protein>
<dbReference type="PANTHER" id="PTHR42905:SF5">
    <property type="entry name" value="CARBOXYVINYL-CARBOXYPHOSPHONATE PHOSPHORYLMUTASE, CHLOROPLASTIC"/>
    <property type="match status" value="1"/>
</dbReference>
<dbReference type="RefSeq" id="WP_177167511.1">
    <property type="nucleotide sequence ID" value="NZ_FNWU01000015.1"/>
</dbReference>
<dbReference type="STRING" id="1267564.SAMN05192561_1154"/>
<dbReference type="SUPFAM" id="SSF51621">
    <property type="entry name" value="Phosphoenolpyruvate/pyruvate domain"/>
    <property type="match status" value="1"/>
</dbReference>
<organism evidence="1 2">
    <name type="scientific">Halopenitus malekzadehii</name>
    <dbReference type="NCBI Taxonomy" id="1267564"/>
    <lineage>
        <taxon>Archaea</taxon>
        <taxon>Methanobacteriati</taxon>
        <taxon>Methanobacteriota</taxon>
        <taxon>Stenosarchaea group</taxon>
        <taxon>Halobacteria</taxon>
        <taxon>Halobacteriales</taxon>
        <taxon>Haloferacaceae</taxon>
        <taxon>Halopenitus</taxon>
    </lineage>
</organism>
<keyword evidence="1" id="KW-0456">Lyase</keyword>
<proteinExistence type="predicted"/>
<sequence length="313" mass="34080">MTSKRAALRTLVESDEVSRIPIVHDALTAKLAEAADFDAISLSGHGVSISALGLPDAGYLTMPEAVTVSRNVAQAVDTPVYTDVDTGFGNAINARRTAEEVIRNTECAGFHIEDQVDPKRCGQVAGKRVIPRKEMQEKVRAVCDLRDEIDPEFVIIGRTDALGVTNGGPSEAIDRGNDFIDAGADLVFVDGIHSESTAEEIGRGIDGPLLYNKSGPNRSLAPAVDEAVLAEWGYSLVSYHASMTPTIQAVHEYMSQLKDRGMDHVVEFEAEMDELPVGDFYAFEGMNEVVDLEREYLPEEEMEKYQSSVGKDI</sequence>
<dbReference type="CDD" id="cd00377">
    <property type="entry name" value="ICL_PEPM"/>
    <property type="match status" value="1"/>
</dbReference>
<accession>A0A1H6JQ18</accession>
<dbReference type="Pfam" id="PF13714">
    <property type="entry name" value="PEP_mutase"/>
    <property type="match status" value="1"/>
</dbReference>
<name>A0A1H6JQ18_9EURY</name>
<gene>
    <name evidence="1" type="ORF">SAMN05192561_1154</name>
</gene>
<dbReference type="Proteomes" id="UP000199215">
    <property type="component" value="Unassembled WGS sequence"/>
</dbReference>